<feature type="transmembrane region" description="Helical" evidence="6">
    <location>
        <begin position="128"/>
        <end position="145"/>
    </location>
</feature>
<evidence type="ECO:0000313" key="9">
    <source>
        <dbReference type="Proteomes" id="UP000598174"/>
    </source>
</evidence>
<protein>
    <recommendedName>
        <fullName evidence="7">Type II secretion system protein GspF domain-containing protein</fullName>
    </recommendedName>
</protein>
<keyword evidence="9" id="KW-1185">Reference proteome</keyword>
<dbReference type="Proteomes" id="UP000598174">
    <property type="component" value="Unassembled WGS sequence"/>
</dbReference>
<keyword evidence="4 6" id="KW-1133">Transmembrane helix</keyword>
<evidence type="ECO:0000256" key="2">
    <source>
        <dbReference type="ARBA" id="ARBA00022475"/>
    </source>
</evidence>
<feature type="transmembrane region" description="Helical" evidence="6">
    <location>
        <begin position="268"/>
        <end position="294"/>
    </location>
</feature>
<sequence length="300" mass="32557">MSPTVILVLAAGCAALAGTLAVTAVAMPATQRERMLKILAEFGENRITDTRPPRSTSYHRIRPALTRFFQKTGDFITPPAMRLRLARQLDYAGNPAKWPVERVVQARMFAVIVLALLGYLLVPGHAALAALGGIAIGLVLPEVLVRNAGQKRQQALARSLPDVLDALVIGVEAGLGLDAALAQVATMLEGPMPDEVRRLLQEMQLGVSRTEALRALSARTTSRDLKRLVTALVQAGEMGISVAGILREHAADQRLRRRQRAEEKAQKVAIKLLFPVLFCLFPVIFVVVLGPAVLNIMKNF</sequence>
<keyword evidence="5 6" id="KW-0472">Membrane</keyword>
<accession>A0A919MKI4</accession>
<keyword evidence="2" id="KW-1003">Cell membrane</keyword>
<feature type="domain" description="Type II secretion system protein GspF" evidence="7">
    <location>
        <begin position="164"/>
        <end position="289"/>
    </location>
</feature>
<dbReference type="RefSeq" id="WP_203822149.1">
    <property type="nucleotide sequence ID" value="NZ_BAAABP010000030.1"/>
</dbReference>
<feature type="transmembrane region" description="Helical" evidence="6">
    <location>
        <begin position="6"/>
        <end position="27"/>
    </location>
</feature>
<gene>
    <name evidence="8" type="ORF">Afe05nite_76350</name>
</gene>
<reference evidence="8" key="1">
    <citation type="submission" date="2021-01" db="EMBL/GenBank/DDBJ databases">
        <title>Whole genome shotgun sequence of Actinoplanes ferrugineus NBRC 15555.</title>
        <authorList>
            <person name="Komaki H."/>
            <person name="Tamura T."/>
        </authorList>
    </citation>
    <scope>NUCLEOTIDE SEQUENCE</scope>
    <source>
        <strain evidence="8">NBRC 15555</strain>
    </source>
</reference>
<organism evidence="8 9">
    <name type="scientific">Paractinoplanes ferrugineus</name>
    <dbReference type="NCBI Taxonomy" id="113564"/>
    <lineage>
        <taxon>Bacteria</taxon>
        <taxon>Bacillati</taxon>
        <taxon>Actinomycetota</taxon>
        <taxon>Actinomycetes</taxon>
        <taxon>Micromonosporales</taxon>
        <taxon>Micromonosporaceae</taxon>
        <taxon>Paractinoplanes</taxon>
    </lineage>
</organism>
<comment type="subcellular location">
    <subcellularLocation>
        <location evidence="1">Cell membrane</location>
        <topology evidence="1">Multi-pass membrane protein</topology>
    </subcellularLocation>
</comment>
<feature type="transmembrane region" description="Helical" evidence="6">
    <location>
        <begin position="104"/>
        <end position="122"/>
    </location>
</feature>
<evidence type="ECO:0000259" key="7">
    <source>
        <dbReference type="Pfam" id="PF00482"/>
    </source>
</evidence>
<dbReference type="InterPro" id="IPR018076">
    <property type="entry name" value="T2SS_GspF_dom"/>
</dbReference>
<evidence type="ECO:0000256" key="3">
    <source>
        <dbReference type="ARBA" id="ARBA00022692"/>
    </source>
</evidence>
<evidence type="ECO:0000256" key="4">
    <source>
        <dbReference type="ARBA" id="ARBA00022989"/>
    </source>
</evidence>
<keyword evidence="3 6" id="KW-0812">Transmembrane</keyword>
<evidence type="ECO:0000256" key="5">
    <source>
        <dbReference type="ARBA" id="ARBA00023136"/>
    </source>
</evidence>
<dbReference type="GO" id="GO:0005886">
    <property type="term" value="C:plasma membrane"/>
    <property type="evidence" value="ECO:0007669"/>
    <property type="project" value="UniProtKB-SubCell"/>
</dbReference>
<dbReference type="AlphaFoldDB" id="A0A919MKI4"/>
<evidence type="ECO:0000256" key="6">
    <source>
        <dbReference type="SAM" id="Phobius"/>
    </source>
</evidence>
<comment type="caution">
    <text evidence="8">The sequence shown here is derived from an EMBL/GenBank/DDBJ whole genome shotgun (WGS) entry which is preliminary data.</text>
</comment>
<dbReference type="PANTHER" id="PTHR35007">
    <property type="entry name" value="INTEGRAL MEMBRANE PROTEIN-RELATED"/>
    <property type="match status" value="1"/>
</dbReference>
<name>A0A919MKI4_9ACTN</name>
<evidence type="ECO:0000256" key="1">
    <source>
        <dbReference type="ARBA" id="ARBA00004651"/>
    </source>
</evidence>
<dbReference type="EMBL" id="BOMM01000073">
    <property type="protein sequence ID" value="GIE15795.1"/>
    <property type="molecule type" value="Genomic_DNA"/>
</dbReference>
<dbReference type="PANTHER" id="PTHR35007:SF2">
    <property type="entry name" value="PILUS ASSEMBLE PROTEIN"/>
    <property type="match status" value="1"/>
</dbReference>
<dbReference type="Pfam" id="PF00482">
    <property type="entry name" value="T2SSF"/>
    <property type="match status" value="1"/>
</dbReference>
<evidence type="ECO:0000313" key="8">
    <source>
        <dbReference type="EMBL" id="GIE15795.1"/>
    </source>
</evidence>
<proteinExistence type="predicted"/>